<dbReference type="PROSITE" id="PS50011">
    <property type="entry name" value="PROTEIN_KINASE_DOM"/>
    <property type="match status" value="1"/>
</dbReference>
<keyword evidence="8" id="KW-1133">Transmembrane helix</keyword>
<dbReference type="InterPro" id="IPR011009">
    <property type="entry name" value="Kinase-like_dom_sf"/>
</dbReference>
<dbReference type="Gene3D" id="1.10.510.10">
    <property type="entry name" value="Transferase(Phosphotransferase) domain 1"/>
    <property type="match status" value="1"/>
</dbReference>
<sequence length="378" mass="40713">MERIGRYRLVRRLGAGSFATVWLGRDDDLDVDVAVKILAENWTVNDDVRNRFLAEARLMRRIRDDRIVRVYDIGTLPDSRPYFVMDYCDAGSLADLRRSPGDPIQTLRLCAEACRALDVLHRHQVVHRDVTPGNLLLDSMPDGSVRVLLADLGVAKEMIGQQGMTMTAGTPAFMAPEQATGQPLDPRADIYAMACVTYAVLTGQPPFRVSNVQQVMARHPEEQPVPIAARIAAPPHLDGLLQAALSPDPHRRPPTAEVMATALDQIADSMPVQTQPSGAIGEQAIATNVRPRPILAAPSGPSPGTPQPTPAAVAMAQPQPFVSHPSGIEPAAVHGPLLTATAAPVAGRAPGWQFWTLIGLCGLFVFLGVLFLTLLILG</sequence>
<gene>
    <name evidence="10" type="ORF">AADG42_06290</name>
</gene>
<evidence type="ECO:0000256" key="1">
    <source>
        <dbReference type="ARBA" id="ARBA00012513"/>
    </source>
</evidence>
<dbReference type="PANTHER" id="PTHR43289">
    <property type="entry name" value="MITOGEN-ACTIVATED PROTEIN KINASE KINASE KINASE 20-RELATED"/>
    <property type="match status" value="1"/>
</dbReference>
<dbReference type="PANTHER" id="PTHR43289:SF6">
    <property type="entry name" value="SERINE_THREONINE-PROTEIN KINASE NEKL-3"/>
    <property type="match status" value="1"/>
</dbReference>
<keyword evidence="8" id="KW-0812">Transmembrane</keyword>
<keyword evidence="3" id="KW-0808">Transferase</keyword>
<dbReference type="SUPFAM" id="SSF56112">
    <property type="entry name" value="Protein kinase-like (PK-like)"/>
    <property type="match status" value="1"/>
</dbReference>
<keyword evidence="8" id="KW-0472">Membrane</keyword>
<evidence type="ECO:0000256" key="5">
    <source>
        <dbReference type="ARBA" id="ARBA00022777"/>
    </source>
</evidence>
<name>A0ABZ3FLK5_9ACTN</name>
<dbReference type="Pfam" id="PF00069">
    <property type="entry name" value="Pkinase"/>
    <property type="match status" value="1"/>
</dbReference>
<evidence type="ECO:0000256" key="8">
    <source>
        <dbReference type="SAM" id="Phobius"/>
    </source>
</evidence>
<dbReference type="InterPro" id="IPR000719">
    <property type="entry name" value="Prot_kinase_dom"/>
</dbReference>
<feature type="binding site" evidence="7">
    <location>
        <position position="36"/>
    </location>
    <ligand>
        <name>ATP</name>
        <dbReference type="ChEBI" id="CHEBI:30616"/>
    </ligand>
</feature>
<feature type="domain" description="Protein kinase" evidence="9">
    <location>
        <begin position="7"/>
        <end position="267"/>
    </location>
</feature>
<dbReference type="EC" id="2.7.11.1" evidence="1"/>
<dbReference type="InterPro" id="IPR017441">
    <property type="entry name" value="Protein_kinase_ATP_BS"/>
</dbReference>
<evidence type="ECO:0000256" key="2">
    <source>
        <dbReference type="ARBA" id="ARBA00022527"/>
    </source>
</evidence>
<dbReference type="CDD" id="cd14014">
    <property type="entry name" value="STKc_PknB_like"/>
    <property type="match status" value="1"/>
</dbReference>
<keyword evidence="11" id="KW-1185">Reference proteome</keyword>
<proteinExistence type="predicted"/>
<dbReference type="InterPro" id="IPR008266">
    <property type="entry name" value="Tyr_kinase_AS"/>
</dbReference>
<evidence type="ECO:0000313" key="10">
    <source>
        <dbReference type="EMBL" id="XAN06928.1"/>
    </source>
</evidence>
<accession>A0ABZ3FLK5</accession>
<feature type="transmembrane region" description="Helical" evidence="8">
    <location>
        <begin position="354"/>
        <end position="377"/>
    </location>
</feature>
<dbReference type="PROSITE" id="PS00107">
    <property type="entry name" value="PROTEIN_KINASE_ATP"/>
    <property type="match status" value="1"/>
</dbReference>
<keyword evidence="2" id="KW-0723">Serine/threonine-protein kinase</keyword>
<dbReference type="GO" id="GO:0016301">
    <property type="term" value="F:kinase activity"/>
    <property type="evidence" value="ECO:0007669"/>
    <property type="project" value="UniProtKB-KW"/>
</dbReference>
<dbReference type="Proteomes" id="UP001442841">
    <property type="component" value="Chromosome"/>
</dbReference>
<evidence type="ECO:0000259" key="9">
    <source>
        <dbReference type="PROSITE" id="PS50011"/>
    </source>
</evidence>
<evidence type="ECO:0000256" key="6">
    <source>
        <dbReference type="ARBA" id="ARBA00022840"/>
    </source>
</evidence>
<keyword evidence="4 7" id="KW-0547">Nucleotide-binding</keyword>
<dbReference type="PROSITE" id="PS00109">
    <property type="entry name" value="PROTEIN_KINASE_TYR"/>
    <property type="match status" value="1"/>
</dbReference>
<evidence type="ECO:0000256" key="7">
    <source>
        <dbReference type="PROSITE-ProRule" id="PRU10141"/>
    </source>
</evidence>
<reference evidence="10 11" key="1">
    <citation type="submission" date="2024-04" db="EMBL/GenBank/DDBJ databases">
        <title>Isolation of an actinomycete strain from pig manure.</title>
        <authorList>
            <person name="Gong T."/>
            <person name="Yu Z."/>
            <person name="An M."/>
            <person name="Wei C."/>
            <person name="Yang W."/>
            <person name="Liu L."/>
        </authorList>
    </citation>
    <scope>NUCLEOTIDE SEQUENCE [LARGE SCALE GENOMIC DNA]</scope>
    <source>
        <strain evidence="10 11">ZF39</strain>
    </source>
</reference>
<evidence type="ECO:0000256" key="3">
    <source>
        <dbReference type="ARBA" id="ARBA00022679"/>
    </source>
</evidence>
<evidence type="ECO:0000313" key="11">
    <source>
        <dbReference type="Proteomes" id="UP001442841"/>
    </source>
</evidence>
<dbReference type="EMBL" id="CP154795">
    <property type="protein sequence ID" value="XAN06928.1"/>
    <property type="molecule type" value="Genomic_DNA"/>
</dbReference>
<evidence type="ECO:0000256" key="4">
    <source>
        <dbReference type="ARBA" id="ARBA00022741"/>
    </source>
</evidence>
<organism evidence="10 11">
    <name type="scientific">Ammonicoccus fulvus</name>
    <dbReference type="NCBI Taxonomy" id="3138240"/>
    <lineage>
        <taxon>Bacteria</taxon>
        <taxon>Bacillati</taxon>
        <taxon>Actinomycetota</taxon>
        <taxon>Actinomycetes</taxon>
        <taxon>Propionibacteriales</taxon>
        <taxon>Propionibacteriaceae</taxon>
        <taxon>Ammonicoccus</taxon>
    </lineage>
</organism>
<protein>
    <recommendedName>
        <fullName evidence="1">non-specific serine/threonine protein kinase</fullName>
        <ecNumber evidence="1">2.7.11.1</ecNumber>
    </recommendedName>
</protein>
<dbReference type="RefSeq" id="WP_425308369.1">
    <property type="nucleotide sequence ID" value="NZ_CP154795.1"/>
</dbReference>
<dbReference type="Gene3D" id="3.30.200.20">
    <property type="entry name" value="Phosphorylase Kinase, domain 1"/>
    <property type="match status" value="1"/>
</dbReference>
<keyword evidence="5 10" id="KW-0418">Kinase</keyword>
<keyword evidence="6 7" id="KW-0067">ATP-binding</keyword>